<keyword evidence="2" id="KW-1185">Reference proteome</keyword>
<evidence type="ECO:0000313" key="2">
    <source>
        <dbReference type="Proteomes" id="UP000515873"/>
    </source>
</evidence>
<dbReference type="Proteomes" id="UP000515873">
    <property type="component" value="Chromosome"/>
</dbReference>
<sequence length="116" mass="12993">MQLILDDDGGISLPLDGITQEAWLLQRERATHAGAADGFRERLAQCFAISLIECLDPDLKPPTEAQLKYATAIARELGISLPSEALRYRGPMAEFIDRFADAMRQRRRSYLKSDSP</sequence>
<protein>
    <submittedName>
        <fullName evidence="1">Uncharacterized protein</fullName>
    </submittedName>
</protein>
<reference evidence="1 2" key="1">
    <citation type="submission" date="2020-08" db="EMBL/GenBank/DDBJ databases">
        <title>Dyella sp. G9 isolated from forest soil.</title>
        <authorList>
            <person name="Fu J."/>
            <person name="Qiu L."/>
        </authorList>
    </citation>
    <scope>NUCLEOTIDE SEQUENCE [LARGE SCALE GENOMIC DNA]</scope>
    <source>
        <strain evidence="1 2">G9</strain>
    </source>
</reference>
<dbReference type="AlphaFoldDB" id="A0A7G8QAY2"/>
<name>A0A7G8QAY2_9GAMM</name>
<organism evidence="1 2">
    <name type="scientific">Dyella telluris</name>
    <dbReference type="NCBI Taxonomy" id="2763498"/>
    <lineage>
        <taxon>Bacteria</taxon>
        <taxon>Pseudomonadati</taxon>
        <taxon>Pseudomonadota</taxon>
        <taxon>Gammaproteobacteria</taxon>
        <taxon>Lysobacterales</taxon>
        <taxon>Rhodanobacteraceae</taxon>
        <taxon>Dyella</taxon>
    </lineage>
</organism>
<accession>A0A7G8QAY2</accession>
<gene>
    <name evidence="1" type="ORF">H8F01_20035</name>
</gene>
<dbReference type="KEGG" id="dtl:H8F01_20035"/>
<proteinExistence type="predicted"/>
<evidence type="ECO:0000313" key="1">
    <source>
        <dbReference type="EMBL" id="QNK03940.1"/>
    </source>
</evidence>
<dbReference type="EMBL" id="CP060412">
    <property type="protein sequence ID" value="QNK03940.1"/>
    <property type="molecule type" value="Genomic_DNA"/>
</dbReference>